<dbReference type="InterPro" id="IPR050570">
    <property type="entry name" value="Cell_wall_metabolism_enzyme"/>
</dbReference>
<dbReference type="Proteomes" id="UP000198618">
    <property type="component" value="Unassembled WGS sequence"/>
</dbReference>
<keyword evidence="1 2" id="KW-0732">Signal</keyword>
<evidence type="ECO:0000256" key="1">
    <source>
        <dbReference type="ARBA" id="ARBA00022729"/>
    </source>
</evidence>
<dbReference type="Gene3D" id="2.20.230.10">
    <property type="entry name" value="Resuscitation-promoting factor rpfb"/>
    <property type="match status" value="1"/>
</dbReference>
<evidence type="ECO:0000259" key="4">
    <source>
        <dbReference type="PROSITE" id="PS51782"/>
    </source>
</evidence>
<dbReference type="Gene3D" id="3.10.350.10">
    <property type="entry name" value="LysM domain"/>
    <property type="match status" value="1"/>
</dbReference>
<dbReference type="CDD" id="cd12797">
    <property type="entry name" value="M23_peptidase"/>
    <property type="match status" value="1"/>
</dbReference>
<dbReference type="Pfam" id="PF07501">
    <property type="entry name" value="G5"/>
    <property type="match status" value="1"/>
</dbReference>
<dbReference type="SUPFAM" id="SSF51261">
    <property type="entry name" value="Duplicated hybrid motif"/>
    <property type="match status" value="1"/>
</dbReference>
<dbReference type="EMBL" id="FOHE01000007">
    <property type="protein sequence ID" value="SET24774.1"/>
    <property type="molecule type" value="Genomic_DNA"/>
</dbReference>
<dbReference type="OrthoDB" id="9805070at2"/>
<evidence type="ECO:0000313" key="6">
    <source>
        <dbReference type="Proteomes" id="UP000198618"/>
    </source>
</evidence>
<dbReference type="Pfam" id="PF01551">
    <property type="entry name" value="Peptidase_M23"/>
    <property type="match status" value="1"/>
</dbReference>
<evidence type="ECO:0000259" key="3">
    <source>
        <dbReference type="PROSITE" id="PS51109"/>
    </source>
</evidence>
<proteinExistence type="predicted"/>
<feature type="domain" description="G5" evidence="3">
    <location>
        <begin position="279"/>
        <end position="359"/>
    </location>
</feature>
<dbReference type="InterPro" id="IPR011055">
    <property type="entry name" value="Dup_hybrid_motif"/>
</dbReference>
<gene>
    <name evidence="5" type="ORF">SAMN05216389_107140</name>
</gene>
<dbReference type="SMART" id="SM01208">
    <property type="entry name" value="G5"/>
    <property type="match status" value="1"/>
</dbReference>
<feature type="chain" id="PRO_5011772500" evidence="2">
    <location>
        <begin position="35"/>
        <end position="487"/>
    </location>
</feature>
<reference evidence="5 6" key="1">
    <citation type="submission" date="2016-10" db="EMBL/GenBank/DDBJ databases">
        <authorList>
            <person name="de Groot N.N."/>
        </authorList>
    </citation>
    <scope>NUCLEOTIDE SEQUENCE [LARGE SCALE GENOMIC DNA]</scope>
    <source>
        <strain evidence="5 6">IBRC-M 10780</strain>
    </source>
</reference>
<dbReference type="GO" id="GO:0004222">
    <property type="term" value="F:metalloendopeptidase activity"/>
    <property type="evidence" value="ECO:0007669"/>
    <property type="project" value="TreeGrafter"/>
</dbReference>
<dbReference type="InterPro" id="IPR018392">
    <property type="entry name" value="LysM"/>
</dbReference>
<dbReference type="PANTHER" id="PTHR21666:SF270">
    <property type="entry name" value="MUREIN HYDROLASE ACTIVATOR ENVC"/>
    <property type="match status" value="1"/>
</dbReference>
<dbReference type="RefSeq" id="WP_090869278.1">
    <property type="nucleotide sequence ID" value="NZ_FOHE01000007.1"/>
</dbReference>
<dbReference type="SUPFAM" id="SSF54106">
    <property type="entry name" value="LysM domain"/>
    <property type="match status" value="1"/>
</dbReference>
<name>A0A1I0CYP0_9BACI</name>
<dbReference type="AlphaFoldDB" id="A0A1I0CYP0"/>
<dbReference type="InterPro" id="IPR011098">
    <property type="entry name" value="G5_dom"/>
</dbReference>
<dbReference type="InterPro" id="IPR036779">
    <property type="entry name" value="LysM_dom_sf"/>
</dbReference>
<dbReference type="STRING" id="930131.SAMN05216389_107140"/>
<sequence>MFYQKNKKQKSSFLKRVSLATCFGLVFTYGIAFAEEDGDVETVHHVYIDGEHIGKVSDPEIVERAVEDTIEEGKQEYADENLTITVGEDVSLVSERVFKPTVNNDSVANLLEDELTVKAETIELKIGDDVVGHFNDQASAEEVVTNYKKKFVDEEILEELNQNNSSVDEPLTVDEDKKKDLKIGDSIILDVQLSEEVSFSTEKVAPKKVLTVKQGVKLLEKGTLKEEKHKVKEGEVLGQIAANYNLSTDELLDINPDLTEDSILQIDQEINVTDYKPFVDVVVHKEEKKEETIDYQTETVESDELYKGEQTVKQEGSEGKKEVHYEIEIRNGKVTQKEVLEESVTKEPVNKVVVKGTKVIPSRGTGSLSWPAVGGYISSHVGHRWGKMHKGIDIARPSNRSILAADNGVVTEARYDGSYGNKVVIDHNNGIKTLYAHLSSINVSVGQTVEKGKKIGVMGTTGNVTGLHLHFEVHKNGSVQNPVDYLN</sequence>
<dbReference type="PROSITE" id="PS51109">
    <property type="entry name" value="G5"/>
    <property type="match status" value="1"/>
</dbReference>
<evidence type="ECO:0000313" key="5">
    <source>
        <dbReference type="EMBL" id="SET24774.1"/>
    </source>
</evidence>
<organism evidence="5 6">
    <name type="scientific">Oceanobacillus limi</name>
    <dbReference type="NCBI Taxonomy" id="930131"/>
    <lineage>
        <taxon>Bacteria</taxon>
        <taxon>Bacillati</taxon>
        <taxon>Bacillota</taxon>
        <taxon>Bacilli</taxon>
        <taxon>Bacillales</taxon>
        <taxon>Bacillaceae</taxon>
        <taxon>Oceanobacillus</taxon>
    </lineage>
</organism>
<dbReference type="Gene3D" id="2.70.70.10">
    <property type="entry name" value="Glucose Permease (Domain IIA)"/>
    <property type="match status" value="1"/>
</dbReference>
<dbReference type="InterPro" id="IPR016047">
    <property type="entry name" value="M23ase_b-sheet_dom"/>
</dbReference>
<dbReference type="SMART" id="SM00257">
    <property type="entry name" value="LysM"/>
    <property type="match status" value="1"/>
</dbReference>
<accession>A0A1I0CYP0</accession>
<protein>
    <submittedName>
        <fullName evidence="5">Murein DD-endopeptidase MepM and murein hydrolase activator NlpD, contain LysM domain</fullName>
    </submittedName>
</protein>
<dbReference type="PROSITE" id="PS51782">
    <property type="entry name" value="LYSM"/>
    <property type="match status" value="1"/>
</dbReference>
<keyword evidence="6" id="KW-1185">Reference proteome</keyword>
<dbReference type="Pfam" id="PF01476">
    <property type="entry name" value="LysM"/>
    <property type="match status" value="1"/>
</dbReference>
<dbReference type="PANTHER" id="PTHR21666">
    <property type="entry name" value="PEPTIDASE-RELATED"/>
    <property type="match status" value="1"/>
</dbReference>
<feature type="domain" description="LysM" evidence="4">
    <location>
        <begin position="227"/>
        <end position="272"/>
    </location>
</feature>
<keyword evidence="5" id="KW-0378">Hydrolase</keyword>
<feature type="signal peptide" evidence="2">
    <location>
        <begin position="1"/>
        <end position="34"/>
    </location>
</feature>
<dbReference type="CDD" id="cd00118">
    <property type="entry name" value="LysM"/>
    <property type="match status" value="1"/>
</dbReference>
<evidence type="ECO:0000256" key="2">
    <source>
        <dbReference type="SAM" id="SignalP"/>
    </source>
</evidence>